<sequence>MPDLKLLRTIFIVVLIFNICYLIKSRFLKFPNVGQIENSTDPDVEYILDHEVVSKEKMTINQDGSYDSSTAQQTILQLLKKVATNENNEFWLGNSSMEFPSVDLNPKDFLPPQEKGQITWQNNHLLYYEPRFTLAVYLDELRHQFETQNPKNLMDKDNLIELPFAWSDWVDLTALNEELSKPVDQRYNCDWLQRFSNKRPKFSDYCVDLVNLTDDELKQMGFTREQLPGYVVKKSPMNKATHKPVMMQGKSFLLTHQENPFSMIFLTPNGTYEAQISPKRERLVDSDLFERFLMRRGIDANHLDENLRISFNPQEEFGKLLSTIQPRPLDPDDDIHGVNKITKNKSDTTITREINLDPSYFHYSQADIDRQIIEFEERLGQIDQKRGENKLESNTDLTPRELNYYQSLKYCNLFSAKDEPTYYKLATLRRSKLNLDTGWHYEWRFFNGAMKFLKDDSWTYPQLEVREQIILDRLLRNWFKFAEAKGIVSWIAHGPLLAWFWNGLMFPYDIDIDLQMPSSELARLALNYNMTIVVEDLNEGYGKYLIDCSTFLHHRNIPGRDNYIDARFIDIDTGSYIDITGVGMNDEKPPYRFHEYVDDRKSKDLPVELYMDRRKHWTTYESINPLRYSMLGGTPVLVPNDIMTMLTYEYRKGVSSYYFQGYYYVPAVRLWIEESQLLPAFEPEKYESPSEEQRRQNIIELIENMNFEDKVRLLMINRHVLIEYYITQRATGLHEREKKLMFDSTMTKSLLNLEGNNEYNHLTAKFELTKPFRKSLFDFEYFGRFNHMPAPNYSKKPEGEKKSE</sequence>
<dbReference type="Proteomes" id="UP000002037">
    <property type="component" value="Unassembled WGS sequence"/>
</dbReference>
<dbReference type="KEGG" id="ctp:CTRG_04668"/>
<keyword evidence="3" id="KW-1133">Transmembrane helix</keyword>
<dbReference type="STRING" id="294747.C5MF25"/>
<proteinExistence type="predicted"/>
<dbReference type="GO" id="GO:0016020">
    <property type="term" value="C:membrane"/>
    <property type="evidence" value="ECO:0007669"/>
    <property type="project" value="UniProtKB-SubCell"/>
</dbReference>
<comment type="subcellular location">
    <subcellularLocation>
        <location evidence="1">Membrane</location>
        <topology evidence="1">Single-pass membrane protein</topology>
    </subcellularLocation>
</comment>
<dbReference type="Pfam" id="PF04991">
    <property type="entry name" value="LicD"/>
    <property type="match status" value="1"/>
</dbReference>
<evidence type="ECO:0000313" key="7">
    <source>
        <dbReference type="Proteomes" id="UP000002037"/>
    </source>
</evidence>
<dbReference type="InterPro" id="IPR007074">
    <property type="entry name" value="LicD/FKTN/FKRP_NTP_transf"/>
</dbReference>
<dbReference type="AlphaFoldDB" id="C5MF25"/>
<dbReference type="PANTHER" id="PTHR15407">
    <property type="entry name" value="FUKUTIN-RELATED"/>
    <property type="match status" value="1"/>
</dbReference>
<accession>C5MF25</accession>
<evidence type="ECO:0000259" key="5">
    <source>
        <dbReference type="Pfam" id="PF04991"/>
    </source>
</evidence>
<dbReference type="EMBL" id="GG692400">
    <property type="protein sequence ID" value="EER31885.1"/>
    <property type="molecule type" value="Genomic_DNA"/>
</dbReference>
<dbReference type="HOGENOM" id="CLU_008074_2_0_1"/>
<dbReference type="VEuPathDB" id="FungiDB:CTRG_04668"/>
<dbReference type="eggNOG" id="ENOG502QREF">
    <property type="taxonomic scope" value="Eukaryota"/>
</dbReference>
<keyword evidence="2" id="KW-0812">Transmembrane</keyword>
<evidence type="ECO:0000313" key="6">
    <source>
        <dbReference type="EMBL" id="EER31885.1"/>
    </source>
</evidence>
<evidence type="ECO:0000256" key="3">
    <source>
        <dbReference type="ARBA" id="ARBA00022989"/>
    </source>
</evidence>
<dbReference type="RefSeq" id="XP_002550370.1">
    <property type="nucleotide sequence ID" value="XM_002550324.1"/>
</dbReference>
<dbReference type="InterPro" id="IPR009644">
    <property type="entry name" value="FKTN/MNN4/W02B3.4-1"/>
</dbReference>
<evidence type="ECO:0000256" key="2">
    <source>
        <dbReference type="ARBA" id="ARBA00022692"/>
    </source>
</evidence>
<dbReference type="GO" id="GO:0009100">
    <property type="term" value="P:glycoprotein metabolic process"/>
    <property type="evidence" value="ECO:0007669"/>
    <property type="project" value="UniProtKB-ARBA"/>
</dbReference>
<name>C5MF25_CANTT</name>
<gene>
    <name evidence="6" type="ORF">CTRG_04668</name>
</gene>
<dbReference type="PANTHER" id="PTHR15407:SF28">
    <property type="entry name" value="RIBITOL-5-PHOSPHATE TRANSFERASE FKTN"/>
    <property type="match status" value="1"/>
</dbReference>
<reference evidence="6 7" key="1">
    <citation type="journal article" date="2009" name="Nature">
        <title>Evolution of pathogenicity and sexual reproduction in eight Candida genomes.</title>
        <authorList>
            <person name="Butler G."/>
            <person name="Rasmussen M.D."/>
            <person name="Lin M.F."/>
            <person name="Santos M.A."/>
            <person name="Sakthikumar S."/>
            <person name="Munro C.A."/>
            <person name="Rheinbay E."/>
            <person name="Grabherr M."/>
            <person name="Forche A."/>
            <person name="Reedy J.L."/>
            <person name="Agrafioti I."/>
            <person name="Arnaud M.B."/>
            <person name="Bates S."/>
            <person name="Brown A.J."/>
            <person name="Brunke S."/>
            <person name="Costanzo M.C."/>
            <person name="Fitzpatrick D.A."/>
            <person name="de Groot P.W."/>
            <person name="Harris D."/>
            <person name="Hoyer L.L."/>
            <person name="Hube B."/>
            <person name="Klis F.M."/>
            <person name="Kodira C."/>
            <person name="Lennard N."/>
            <person name="Logue M.E."/>
            <person name="Martin R."/>
            <person name="Neiman A.M."/>
            <person name="Nikolaou E."/>
            <person name="Quail M.A."/>
            <person name="Quinn J."/>
            <person name="Santos M.C."/>
            <person name="Schmitzberger F.F."/>
            <person name="Sherlock G."/>
            <person name="Shah P."/>
            <person name="Silverstein K.A."/>
            <person name="Skrzypek M.S."/>
            <person name="Soll D."/>
            <person name="Staggs R."/>
            <person name="Stansfield I."/>
            <person name="Stumpf M.P."/>
            <person name="Sudbery P.E."/>
            <person name="Srikantha T."/>
            <person name="Zeng Q."/>
            <person name="Berman J."/>
            <person name="Berriman M."/>
            <person name="Heitman J."/>
            <person name="Gow N.A."/>
            <person name="Lorenz M.C."/>
            <person name="Birren B.W."/>
            <person name="Kellis M."/>
            <person name="Cuomo C.A."/>
        </authorList>
    </citation>
    <scope>NUCLEOTIDE SEQUENCE [LARGE SCALE GENOMIC DNA]</scope>
    <source>
        <strain evidence="7">ATCC MYA-3404 / T1</strain>
    </source>
</reference>
<organism evidence="6 7">
    <name type="scientific">Candida tropicalis (strain ATCC MYA-3404 / T1)</name>
    <name type="common">Yeast</name>
    <dbReference type="NCBI Taxonomy" id="294747"/>
    <lineage>
        <taxon>Eukaryota</taxon>
        <taxon>Fungi</taxon>
        <taxon>Dikarya</taxon>
        <taxon>Ascomycota</taxon>
        <taxon>Saccharomycotina</taxon>
        <taxon>Pichiomycetes</taxon>
        <taxon>Debaryomycetaceae</taxon>
        <taxon>Candida/Lodderomyces clade</taxon>
        <taxon>Candida</taxon>
    </lineage>
</organism>
<evidence type="ECO:0000256" key="4">
    <source>
        <dbReference type="ARBA" id="ARBA00023136"/>
    </source>
</evidence>
<evidence type="ECO:0000256" key="1">
    <source>
        <dbReference type="ARBA" id="ARBA00004167"/>
    </source>
</evidence>
<feature type="domain" description="LicD/FKTN/FKRP nucleotidyltransferase" evidence="5">
    <location>
        <begin position="483"/>
        <end position="590"/>
    </location>
</feature>
<dbReference type="OrthoDB" id="444255at2759"/>
<keyword evidence="4" id="KW-0472">Membrane</keyword>
<keyword evidence="7" id="KW-1185">Reference proteome</keyword>
<dbReference type="GeneID" id="8296615"/>
<protein>
    <recommendedName>
        <fullName evidence="5">LicD/FKTN/FKRP nucleotidyltransferase domain-containing protein</fullName>
    </recommendedName>
</protein>